<evidence type="ECO:0000256" key="2">
    <source>
        <dbReference type="ARBA" id="ARBA00022723"/>
    </source>
</evidence>
<reference evidence="6 7" key="1">
    <citation type="submission" date="2019-12" db="EMBL/GenBank/DDBJ databases">
        <title>Microbes associate with the intestines of laboratory mice.</title>
        <authorList>
            <person name="Navarre W."/>
            <person name="Wong E."/>
        </authorList>
    </citation>
    <scope>NUCLEOTIDE SEQUENCE [LARGE SCALE GENOMIC DNA]</scope>
    <source>
        <strain evidence="6 7">NM66_B29</strain>
    </source>
</reference>
<feature type="domain" description="PIN" evidence="5">
    <location>
        <begin position="2"/>
        <end position="113"/>
    </location>
</feature>
<evidence type="ECO:0000256" key="4">
    <source>
        <dbReference type="ARBA" id="ARBA00022842"/>
    </source>
</evidence>
<evidence type="ECO:0000256" key="3">
    <source>
        <dbReference type="ARBA" id="ARBA00022801"/>
    </source>
</evidence>
<proteinExistence type="predicted"/>
<evidence type="ECO:0000313" key="7">
    <source>
        <dbReference type="Proteomes" id="UP000463388"/>
    </source>
</evidence>
<keyword evidence="7" id="KW-1185">Reference proteome</keyword>
<keyword evidence="4" id="KW-0460">Magnesium</keyword>
<name>A0A6N8JMN0_9ACTN</name>
<evidence type="ECO:0000259" key="5">
    <source>
        <dbReference type="Pfam" id="PF13470"/>
    </source>
</evidence>
<dbReference type="OrthoDB" id="3177687at2"/>
<keyword evidence="2" id="KW-0479">Metal-binding</keyword>
<comment type="caution">
    <text evidence="6">The sequence shown here is derived from an EMBL/GenBank/DDBJ whole genome shotgun (WGS) entry which is preliminary data.</text>
</comment>
<dbReference type="GO" id="GO:0046872">
    <property type="term" value="F:metal ion binding"/>
    <property type="evidence" value="ECO:0007669"/>
    <property type="project" value="UniProtKB-KW"/>
</dbReference>
<dbReference type="InterPro" id="IPR002716">
    <property type="entry name" value="PIN_dom"/>
</dbReference>
<dbReference type="RefSeq" id="WP_160346106.1">
    <property type="nucleotide sequence ID" value="NZ_WSRR01000014.1"/>
</dbReference>
<sequence length="148" mass="16605">MRLLIDRDVLLEFVAEHQSSAEAWNKLHALELTGAAELWVVASAYDGLRRTLSEALPDEAVRGALRSTMSFLSVCSIDGADVRFALDHVALPYESALTESCARKIQADYIITRSGALELSRAVRRVEPEELFEVLEHERDIVFDLIDF</sequence>
<accession>A0A6N8JMN0</accession>
<dbReference type="GO" id="GO:0004518">
    <property type="term" value="F:nuclease activity"/>
    <property type="evidence" value="ECO:0007669"/>
    <property type="project" value="UniProtKB-KW"/>
</dbReference>
<evidence type="ECO:0000313" key="6">
    <source>
        <dbReference type="EMBL" id="MVX61115.1"/>
    </source>
</evidence>
<dbReference type="EMBL" id="WSRR01000014">
    <property type="protein sequence ID" value="MVX61115.1"/>
    <property type="molecule type" value="Genomic_DNA"/>
</dbReference>
<dbReference type="Proteomes" id="UP000463388">
    <property type="component" value="Unassembled WGS sequence"/>
</dbReference>
<protein>
    <recommendedName>
        <fullName evidence="5">PIN domain-containing protein</fullName>
    </recommendedName>
</protein>
<dbReference type="AlphaFoldDB" id="A0A6N8JMN0"/>
<organism evidence="6 7">
    <name type="scientific">Adlercreutzia mucosicola</name>
    <dbReference type="NCBI Taxonomy" id="580026"/>
    <lineage>
        <taxon>Bacteria</taxon>
        <taxon>Bacillati</taxon>
        <taxon>Actinomycetota</taxon>
        <taxon>Coriobacteriia</taxon>
        <taxon>Eggerthellales</taxon>
        <taxon>Eggerthellaceae</taxon>
        <taxon>Adlercreutzia</taxon>
    </lineage>
</organism>
<keyword evidence="1" id="KW-0540">Nuclease</keyword>
<dbReference type="GO" id="GO:0016787">
    <property type="term" value="F:hydrolase activity"/>
    <property type="evidence" value="ECO:0007669"/>
    <property type="project" value="UniProtKB-KW"/>
</dbReference>
<gene>
    <name evidence="6" type="ORF">GKZ27_06570</name>
</gene>
<evidence type="ECO:0000256" key="1">
    <source>
        <dbReference type="ARBA" id="ARBA00022722"/>
    </source>
</evidence>
<dbReference type="Pfam" id="PF13470">
    <property type="entry name" value="PIN_3"/>
    <property type="match status" value="1"/>
</dbReference>
<keyword evidence="3" id="KW-0378">Hydrolase</keyword>